<dbReference type="PANTHER" id="PTHR36151">
    <property type="entry name" value="BLR2777 PROTEIN"/>
    <property type="match status" value="1"/>
</dbReference>
<accession>A0A4R6P5L5</accession>
<name>A0A4R6P5L5_NOCIG</name>
<dbReference type="Pfam" id="PF09995">
    <property type="entry name" value="MPAB_Lcp_cat"/>
    <property type="match status" value="1"/>
</dbReference>
<comment type="caution">
    <text evidence="3">The sequence shown here is derived from an EMBL/GenBank/DDBJ whole genome shotgun (WGS) entry which is preliminary data.</text>
</comment>
<sequence>MTCPVSHQPASTDDGVPHDVSAAVERFERVGGSVLFGLFAVGLFDQPMLPPVSAALEATGRSRYEPWARAVRTAAADQLIYHGTEADAAAEAERLMLLHRAVKGVGPDGQRYSALEPQAWNWILYSAFFVQRGAYIALTGTEPTAAQNQAVWDHYRRKTIGLHLRGRNAPIEDYRELVAHYERMAAEELRVTPALEAATASVRRAPRPDFLPAITGPLWRVGSPVLSHVVMLLGCGIMHPQVRARMPITWTARHDTEFRVLTALLRTAFDRLPATVTDSPMARNRRRYERLAGKYRRVGLTSFAPDPALRPVGYAETESVSSSPS</sequence>
<feature type="region of interest" description="Disordered" evidence="1">
    <location>
        <begin position="304"/>
        <end position="325"/>
    </location>
</feature>
<dbReference type="InterPro" id="IPR018713">
    <property type="entry name" value="MPAB/Lcp_cat_dom"/>
</dbReference>
<reference evidence="3 4" key="1">
    <citation type="submission" date="2019-03" db="EMBL/GenBank/DDBJ databases">
        <title>Genomic Encyclopedia of Type Strains, Phase IV (KMG-IV): sequencing the most valuable type-strain genomes for metagenomic binning, comparative biology and taxonomic classification.</title>
        <authorList>
            <person name="Goeker M."/>
        </authorList>
    </citation>
    <scope>NUCLEOTIDE SEQUENCE [LARGE SCALE GENOMIC DNA]</scope>
    <source>
        <strain evidence="3 4">DSM 44496</strain>
    </source>
</reference>
<evidence type="ECO:0000313" key="3">
    <source>
        <dbReference type="EMBL" id="TDP32967.1"/>
    </source>
</evidence>
<keyword evidence="4" id="KW-1185">Reference proteome</keyword>
<dbReference type="PANTHER" id="PTHR36151:SF3">
    <property type="entry name" value="ER-BOUND OXYGENASE MPAB_MPAB'_RUBBER OXYGENASE CATALYTIC DOMAIN-CONTAINING PROTEIN"/>
    <property type="match status" value="1"/>
</dbReference>
<evidence type="ECO:0000256" key="1">
    <source>
        <dbReference type="SAM" id="MobiDB-lite"/>
    </source>
</evidence>
<evidence type="ECO:0000313" key="4">
    <source>
        <dbReference type="Proteomes" id="UP000295087"/>
    </source>
</evidence>
<gene>
    <name evidence="3" type="ORF">DFR75_105205</name>
</gene>
<dbReference type="AlphaFoldDB" id="A0A4R6P5L5"/>
<evidence type="ECO:0000259" key="2">
    <source>
        <dbReference type="Pfam" id="PF09995"/>
    </source>
</evidence>
<protein>
    <submittedName>
        <fullName evidence="3">Uncharacterized protein (DUF2236 family)</fullName>
    </submittedName>
</protein>
<organism evidence="3 4">
    <name type="scientific">Nocardia ignorata</name>
    <dbReference type="NCBI Taxonomy" id="145285"/>
    <lineage>
        <taxon>Bacteria</taxon>
        <taxon>Bacillati</taxon>
        <taxon>Actinomycetota</taxon>
        <taxon>Actinomycetes</taxon>
        <taxon>Mycobacteriales</taxon>
        <taxon>Nocardiaceae</taxon>
        <taxon>Nocardia</taxon>
    </lineage>
</organism>
<feature type="domain" description="ER-bound oxygenase mpaB/mpaB'/Rubber oxygenase catalytic" evidence="2">
    <location>
        <begin position="33"/>
        <end position="267"/>
    </location>
</feature>
<dbReference type="GO" id="GO:0016491">
    <property type="term" value="F:oxidoreductase activity"/>
    <property type="evidence" value="ECO:0007669"/>
    <property type="project" value="InterPro"/>
</dbReference>
<dbReference type="Proteomes" id="UP000295087">
    <property type="component" value="Unassembled WGS sequence"/>
</dbReference>
<dbReference type="EMBL" id="SNXK01000005">
    <property type="protein sequence ID" value="TDP32967.1"/>
    <property type="molecule type" value="Genomic_DNA"/>
</dbReference>
<proteinExistence type="predicted"/>